<dbReference type="SUPFAM" id="SSF82866">
    <property type="entry name" value="Multidrug efflux transporter AcrB transmembrane domain"/>
    <property type="match status" value="2"/>
</dbReference>
<feature type="domain" description="Membrane transport protein MMPL" evidence="7">
    <location>
        <begin position="600"/>
        <end position="790"/>
    </location>
</feature>
<feature type="transmembrane region" description="Helical" evidence="6">
    <location>
        <begin position="300"/>
        <end position="321"/>
    </location>
</feature>
<dbReference type="PANTHER" id="PTHR33406:SF13">
    <property type="entry name" value="MEMBRANE PROTEIN YDFJ"/>
    <property type="match status" value="1"/>
</dbReference>
<reference evidence="8 9" key="1">
    <citation type="submission" date="2019-03" db="EMBL/GenBank/DDBJ databases">
        <title>Genomic Encyclopedia of Archaeal and Bacterial Type Strains, Phase II (KMG-II): from individual species to whole genera.</title>
        <authorList>
            <person name="Goeker M."/>
        </authorList>
    </citation>
    <scope>NUCLEOTIDE SEQUENCE [LARGE SCALE GENOMIC DNA]</scope>
    <source>
        <strain evidence="8 9">ATCC 25309</strain>
    </source>
</reference>
<feature type="transmembrane region" description="Helical" evidence="6">
    <location>
        <begin position="411"/>
        <end position="433"/>
    </location>
</feature>
<feature type="transmembrane region" description="Helical" evidence="6">
    <location>
        <begin position="769"/>
        <end position="789"/>
    </location>
</feature>
<accession>A0A4R7RMA2</accession>
<dbReference type="InterPro" id="IPR050545">
    <property type="entry name" value="Mycobact_MmpL"/>
</dbReference>
<dbReference type="InterPro" id="IPR004869">
    <property type="entry name" value="MMPL_dom"/>
</dbReference>
<feature type="transmembrane region" description="Helical" evidence="6">
    <location>
        <begin position="703"/>
        <end position="725"/>
    </location>
</feature>
<feature type="transmembrane region" description="Helical" evidence="6">
    <location>
        <begin position="274"/>
        <end position="294"/>
    </location>
</feature>
<comment type="subcellular location">
    <subcellularLocation>
        <location evidence="1">Cell membrane</location>
        <topology evidence="1">Multi-pass membrane protein</topology>
    </subcellularLocation>
</comment>
<dbReference type="RefSeq" id="WP_133796602.1">
    <property type="nucleotide sequence ID" value="NZ_SOCA01000008.1"/>
</dbReference>
<evidence type="ECO:0000256" key="3">
    <source>
        <dbReference type="ARBA" id="ARBA00022692"/>
    </source>
</evidence>
<keyword evidence="9" id="KW-1185">Reference proteome</keyword>
<gene>
    <name evidence="8" type="ORF">EI77_03589</name>
</gene>
<evidence type="ECO:0000259" key="7">
    <source>
        <dbReference type="Pfam" id="PF03176"/>
    </source>
</evidence>
<feature type="transmembrane region" description="Helical" evidence="6">
    <location>
        <begin position="745"/>
        <end position="763"/>
    </location>
</feature>
<dbReference type="AlphaFoldDB" id="A0A4R7RMA2"/>
<evidence type="ECO:0000256" key="1">
    <source>
        <dbReference type="ARBA" id="ARBA00004651"/>
    </source>
</evidence>
<evidence type="ECO:0000256" key="6">
    <source>
        <dbReference type="SAM" id="Phobius"/>
    </source>
</evidence>
<dbReference type="OrthoDB" id="7067407at2"/>
<dbReference type="EMBL" id="SOCA01000008">
    <property type="protein sequence ID" value="TDU66494.1"/>
    <property type="molecule type" value="Genomic_DNA"/>
</dbReference>
<feature type="transmembrane region" description="Helical" evidence="6">
    <location>
        <begin position="677"/>
        <end position="697"/>
    </location>
</feature>
<keyword evidence="5 6" id="KW-0472">Membrane</keyword>
<protein>
    <submittedName>
        <fullName evidence="8">Putative RND superfamily exporter protein</fullName>
    </submittedName>
</protein>
<proteinExistence type="predicted"/>
<dbReference type="GO" id="GO:0005886">
    <property type="term" value="C:plasma membrane"/>
    <property type="evidence" value="ECO:0007669"/>
    <property type="project" value="UniProtKB-SubCell"/>
</dbReference>
<keyword evidence="2" id="KW-1003">Cell membrane</keyword>
<name>A0A4R7RMA2_9BACT</name>
<keyword evidence="4 6" id="KW-1133">Transmembrane helix</keyword>
<evidence type="ECO:0000313" key="9">
    <source>
        <dbReference type="Proteomes" id="UP000295662"/>
    </source>
</evidence>
<organism evidence="8 9">
    <name type="scientific">Prosthecobacter fusiformis</name>
    <dbReference type="NCBI Taxonomy" id="48464"/>
    <lineage>
        <taxon>Bacteria</taxon>
        <taxon>Pseudomonadati</taxon>
        <taxon>Verrucomicrobiota</taxon>
        <taxon>Verrucomicrobiia</taxon>
        <taxon>Verrucomicrobiales</taxon>
        <taxon>Verrucomicrobiaceae</taxon>
        <taxon>Prosthecobacter</taxon>
    </lineage>
</organism>
<dbReference type="Gene3D" id="1.20.1640.10">
    <property type="entry name" value="Multidrug efflux transporter AcrB transmembrane domain"/>
    <property type="match status" value="2"/>
</dbReference>
<feature type="transmembrane region" description="Helical" evidence="6">
    <location>
        <begin position="342"/>
        <end position="362"/>
    </location>
</feature>
<evidence type="ECO:0000256" key="5">
    <source>
        <dbReference type="ARBA" id="ARBA00023136"/>
    </source>
</evidence>
<feature type="transmembrane region" description="Helical" evidence="6">
    <location>
        <begin position="368"/>
        <end position="390"/>
    </location>
</feature>
<dbReference type="PANTHER" id="PTHR33406">
    <property type="entry name" value="MEMBRANE PROTEIN MJ1562-RELATED"/>
    <property type="match status" value="1"/>
</dbReference>
<sequence>MRALFSKPWFIGLLILPLFIAGMIRLKLETDILATLPGEVPEVKALKLLRDGFAGGSDLLIALEAEDEFESEEAMTTLVERLQKRTDLVKEVRWAQPMEQQAQSGAALMAWALQNTDPAELKVVRERLEGEGAKVKLQQSLQAVANSLDAEKVQRASYDPLGLLDGLDASAMSALEGSMFGLVSEDGRFRLLLVTPATGVGNYKAAEAWLKQVKAEIAEWRGERKLTLRYTGEPAFQAEIGAGIEKDMSSTIGITEVLITLLFWAMFRRLKPLLWIQGLLMLSMVLTLGAGGLLVGSLSIMSLGFAAIVLGIIVDYAVLIIQEARQHPELDSKGLRRLAAPGIVAGACTTATVFLSLIFSGLPGLAELGLLVALGVLVGLGVMLAFAPKFTAGKQPPNTVVVTTGPPARHGLAVVATVLLFGGMATVFALVGLPKFQTSAESLRPTNSEAMDTLQWMQDRLGQLNEASLPILITGPANQLRDRVESLSVKLDAAVKEGLLIRQAMPTLLIGDPAAQVANREFIEWLLAEQPRLEKEVDAAGFAEAAVGLLRGVCGVWKPALAGPWPQDEANAAAAPVLGRLLATGARAENADMDKGQGVALASISLAGKPGLPDRAKLAEVQRLLTPETGAWVAGWETLGGALSTLVQHDLNQQLLPILGLISLTLLITFRSVKDLLLSVLLLGGGLGALAATMSLLNLGWNLASLAAIPLLLGTGIDYGIHILLSLKRTGNDIRHVQATTGKAVFFSGMTTVIGFSSLFFAGNRGISSLGLACCVGTLWILLIVLWLLPHWRSWLRAK</sequence>
<dbReference type="Proteomes" id="UP000295662">
    <property type="component" value="Unassembled WGS sequence"/>
</dbReference>
<comment type="caution">
    <text evidence="8">The sequence shown here is derived from an EMBL/GenBank/DDBJ whole genome shotgun (WGS) entry which is preliminary data.</text>
</comment>
<evidence type="ECO:0000256" key="4">
    <source>
        <dbReference type="ARBA" id="ARBA00022989"/>
    </source>
</evidence>
<evidence type="ECO:0000256" key="2">
    <source>
        <dbReference type="ARBA" id="ARBA00022475"/>
    </source>
</evidence>
<evidence type="ECO:0000313" key="8">
    <source>
        <dbReference type="EMBL" id="TDU66494.1"/>
    </source>
</evidence>
<feature type="domain" description="Membrane transport protein MMPL" evidence="7">
    <location>
        <begin position="108"/>
        <end position="390"/>
    </location>
</feature>
<keyword evidence="3 6" id="KW-0812">Transmembrane</keyword>
<dbReference type="Pfam" id="PF03176">
    <property type="entry name" value="MMPL"/>
    <property type="match status" value="2"/>
</dbReference>